<evidence type="ECO:0000313" key="2">
    <source>
        <dbReference type="Proteomes" id="UP001160148"/>
    </source>
</evidence>
<accession>A0AAV0Y992</accession>
<name>A0AAV0Y992_9HEMI</name>
<proteinExistence type="predicted"/>
<dbReference type="Proteomes" id="UP001160148">
    <property type="component" value="Unassembled WGS sequence"/>
</dbReference>
<protein>
    <recommendedName>
        <fullName evidence="3">LAGLIDADG homing endonuclease</fullName>
    </recommendedName>
</protein>
<dbReference type="PANTHER" id="PTHR10773:SF19">
    <property type="match status" value="1"/>
</dbReference>
<sequence>MTPSVKLQRKRLKKVPSWKDVKSKKELNLGLDHNNRSGKNKSAKTMGLPCKCKMKCFDKISDNIRKTVFDEYWGLGDHVRQWDFISRCVRIKEKKVATTSSNSRRALSREYYIPINFVEIKVCKVMFLNTISVTEKIISTVSKKLNMSPVIEHDMRGKHTNRPHVIGTTVIDFIKEHIAMFPTVESHL</sequence>
<keyword evidence="2" id="KW-1185">Reference proteome</keyword>
<dbReference type="AlphaFoldDB" id="A0AAV0Y992"/>
<comment type="caution">
    <text evidence="1">The sequence shown here is derived from an EMBL/GenBank/DDBJ whole genome shotgun (WGS) entry which is preliminary data.</text>
</comment>
<evidence type="ECO:0008006" key="3">
    <source>
        <dbReference type="Google" id="ProtNLM"/>
    </source>
</evidence>
<reference evidence="1 2" key="1">
    <citation type="submission" date="2023-01" db="EMBL/GenBank/DDBJ databases">
        <authorList>
            <person name="Whitehead M."/>
        </authorList>
    </citation>
    <scope>NUCLEOTIDE SEQUENCE [LARGE SCALE GENOMIC DNA]</scope>
</reference>
<dbReference type="EMBL" id="CARXXK010001628">
    <property type="protein sequence ID" value="CAI6377023.1"/>
    <property type="molecule type" value="Genomic_DNA"/>
</dbReference>
<organism evidence="1 2">
    <name type="scientific">Macrosiphum euphorbiae</name>
    <name type="common">potato aphid</name>
    <dbReference type="NCBI Taxonomy" id="13131"/>
    <lineage>
        <taxon>Eukaryota</taxon>
        <taxon>Metazoa</taxon>
        <taxon>Ecdysozoa</taxon>
        <taxon>Arthropoda</taxon>
        <taxon>Hexapoda</taxon>
        <taxon>Insecta</taxon>
        <taxon>Pterygota</taxon>
        <taxon>Neoptera</taxon>
        <taxon>Paraneoptera</taxon>
        <taxon>Hemiptera</taxon>
        <taxon>Sternorrhyncha</taxon>
        <taxon>Aphidomorpha</taxon>
        <taxon>Aphidoidea</taxon>
        <taxon>Aphididae</taxon>
        <taxon>Macrosiphini</taxon>
        <taxon>Macrosiphum</taxon>
    </lineage>
</organism>
<dbReference type="PANTHER" id="PTHR10773">
    <property type="entry name" value="DNA-DIRECTED RNA POLYMERASES I, II, AND III SUBUNIT RPABC2"/>
    <property type="match status" value="1"/>
</dbReference>
<evidence type="ECO:0000313" key="1">
    <source>
        <dbReference type="EMBL" id="CAI6377023.1"/>
    </source>
</evidence>
<gene>
    <name evidence="1" type="ORF">MEUPH1_LOCUS30338</name>
</gene>